<protein>
    <recommendedName>
        <fullName evidence="11">Response regulator</fullName>
    </recommendedName>
</protein>
<dbReference type="SMART" id="SM00448">
    <property type="entry name" value="REC"/>
    <property type="match status" value="1"/>
</dbReference>
<dbReference type="Gene3D" id="2.40.50.1020">
    <property type="entry name" value="LytTr DNA-binding domain"/>
    <property type="match status" value="1"/>
</dbReference>
<dbReference type="SMART" id="SM00850">
    <property type="entry name" value="LytTR"/>
    <property type="match status" value="1"/>
</dbReference>
<keyword evidence="10" id="KW-1185">Reference proteome</keyword>
<keyword evidence="5" id="KW-0597">Phosphoprotein</keyword>
<evidence type="ECO:0000256" key="3">
    <source>
        <dbReference type="ARBA" id="ARBA00023159"/>
    </source>
</evidence>
<organism evidence="9">
    <name type="scientific">Candidatus Enterococcus mansonii</name>
    <dbReference type="NCBI Taxonomy" id="1834181"/>
    <lineage>
        <taxon>Bacteria</taxon>
        <taxon>Bacillati</taxon>
        <taxon>Bacillota</taxon>
        <taxon>Bacilli</taxon>
        <taxon>Lactobacillales</taxon>
        <taxon>Enterococcaceae</taxon>
        <taxon>Enterococcus</taxon>
    </lineage>
</organism>
<evidence type="ECO:0000256" key="1">
    <source>
        <dbReference type="ARBA" id="ARBA00022490"/>
    </source>
</evidence>
<dbReference type="PROSITE" id="PS50930">
    <property type="entry name" value="HTH_LYTTR"/>
    <property type="match status" value="1"/>
</dbReference>
<accession>A0A242CCN4</accession>
<proteinExistence type="predicted"/>
<keyword evidence="1" id="KW-0963">Cytoplasm</keyword>
<dbReference type="PANTHER" id="PTHR37299:SF3">
    <property type="entry name" value="STAGE 0 SPORULATION PROTEIN A HOMOLOG"/>
    <property type="match status" value="1"/>
</dbReference>
<evidence type="ECO:0000313" key="9">
    <source>
        <dbReference type="EMBL" id="OTO07956.1"/>
    </source>
</evidence>
<dbReference type="EMBL" id="NGLE02000001">
    <property type="protein sequence ID" value="MEI5993664.1"/>
    <property type="molecule type" value="Genomic_DNA"/>
</dbReference>
<dbReference type="GO" id="GO:0000156">
    <property type="term" value="F:phosphorelay response regulator activity"/>
    <property type="evidence" value="ECO:0007669"/>
    <property type="project" value="InterPro"/>
</dbReference>
<dbReference type="InterPro" id="IPR011006">
    <property type="entry name" value="CheY-like_superfamily"/>
</dbReference>
<keyword evidence="3" id="KW-0010">Activator</keyword>
<evidence type="ECO:0000313" key="10">
    <source>
        <dbReference type="Proteomes" id="UP000195139"/>
    </source>
</evidence>
<dbReference type="Pfam" id="PF04397">
    <property type="entry name" value="LytTR"/>
    <property type="match status" value="1"/>
</dbReference>
<name>A0A242CCN4_9ENTE</name>
<sequence length="244" mass="28229">MLSIYVCEDNPKQLENLTTAIKNYILMKDYDLEFALATADPQEILTQVKERQTIGLYFLDVDLCNEMTGIGLAVELRKLDTAGKIVFFTTHAELSYLTFSYKVEAMDYIAKDDPNAIRKIEDCIDVGHERYLNDLNPNKSFFQIKSGEKVIKLNKDEILFFESSSTPHKVVVHLENRQIEFYGTIKELAERDRSFYRCHQSFVINLNNIAEVKKAERVVIMKNGETCFVSTRYLKKLLGLIDQK</sequence>
<feature type="modified residue" description="4-aspartylphosphate" evidence="5">
    <location>
        <position position="60"/>
    </location>
</feature>
<dbReference type="AlphaFoldDB" id="A0A242CCN4"/>
<dbReference type="EMBL" id="NGLE01000003">
    <property type="protein sequence ID" value="OTO07956.1"/>
    <property type="molecule type" value="Genomic_DNA"/>
</dbReference>
<dbReference type="GO" id="GO:0003677">
    <property type="term" value="F:DNA binding"/>
    <property type="evidence" value="ECO:0007669"/>
    <property type="project" value="InterPro"/>
</dbReference>
<reference evidence="8 10" key="2">
    <citation type="submission" date="2018-07" db="EMBL/GenBank/DDBJ databases">
        <title>The Genome Sequence of Enterococcus sp. DIV0659b.</title>
        <authorList>
            <consortium name="The Broad Institute Genomics Platform"/>
            <consortium name="The Broad Institute Genomic Center for Infectious Diseases"/>
            <person name="Earl A."/>
            <person name="Manson A."/>
            <person name="Schwartman J."/>
            <person name="Gilmore M."/>
            <person name="Abouelleil A."/>
            <person name="Cao P."/>
            <person name="Chapman S."/>
            <person name="Cusick C."/>
            <person name="Shea T."/>
            <person name="Young S."/>
            <person name="Neafsey D."/>
            <person name="Nusbaum C."/>
            <person name="Birren B."/>
        </authorList>
    </citation>
    <scope>NUCLEOTIDE SEQUENCE [LARGE SCALE GENOMIC DNA]</scope>
    <source>
        <strain evidence="8 10">4G2_DIV0659</strain>
    </source>
</reference>
<dbReference type="InterPro" id="IPR046947">
    <property type="entry name" value="LytR-like"/>
</dbReference>
<dbReference type="PROSITE" id="PS50110">
    <property type="entry name" value="RESPONSE_REGULATORY"/>
    <property type="match status" value="1"/>
</dbReference>
<feature type="domain" description="HTH LytTR-type" evidence="7">
    <location>
        <begin position="142"/>
        <end position="243"/>
    </location>
</feature>
<comment type="function">
    <text evidence="4">Required for high-level post-exponential phase expression of a series of secreted proteins.</text>
</comment>
<dbReference type="RefSeq" id="WP_086331103.1">
    <property type="nucleotide sequence ID" value="NZ_NGLE02000001.1"/>
</dbReference>
<dbReference type="OrthoDB" id="9809318at2"/>
<dbReference type="Proteomes" id="UP000195139">
    <property type="component" value="Unassembled WGS sequence"/>
</dbReference>
<evidence type="ECO:0000259" key="7">
    <source>
        <dbReference type="PROSITE" id="PS50930"/>
    </source>
</evidence>
<evidence type="ECO:0000259" key="6">
    <source>
        <dbReference type="PROSITE" id="PS50110"/>
    </source>
</evidence>
<reference evidence="9" key="1">
    <citation type="submission" date="2017-05" db="EMBL/GenBank/DDBJ databases">
        <title>The Genome Sequence of Enterococcus sp. 4G2_DIV0659.</title>
        <authorList>
            <consortium name="The Broad Institute Genomics Platform"/>
            <consortium name="The Broad Institute Genomic Center for Infectious Diseases"/>
            <person name="Earl A."/>
            <person name="Manson A."/>
            <person name="Schwartman J."/>
            <person name="Gilmore M."/>
            <person name="Abouelleil A."/>
            <person name="Cao P."/>
            <person name="Chapman S."/>
            <person name="Cusick C."/>
            <person name="Shea T."/>
            <person name="Young S."/>
            <person name="Neafsey D."/>
            <person name="Nusbaum C."/>
            <person name="Birren B."/>
        </authorList>
    </citation>
    <scope>NUCLEOTIDE SEQUENCE [LARGE SCALE GENOMIC DNA]</scope>
    <source>
        <strain evidence="9">4G2_DIV0659</strain>
    </source>
</reference>
<evidence type="ECO:0000256" key="5">
    <source>
        <dbReference type="PROSITE-ProRule" id="PRU00169"/>
    </source>
</evidence>
<evidence type="ECO:0000256" key="2">
    <source>
        <dbReference type="ARBA" id="ARBA00023012"/>
    </source>
</evidence>
<dbReference type="Gene3D" id="3.40.50.2300">
    <property type="match status" value="1"/>
</dbReference>
<comment type="caution">
    <text evidence="9">The sequence shown here is derived from an EMBL/GenBank/DDBJ whole genome shotgun (WGS) entry which is preliminary data.</text>
</comment>
<dbReference type="InterPro" id="IPR007492">
    <property type="entry name" value="LytTR_DNA-bd_dom"/>
</dbReference>
<dbReference type="InterPro" id="IPR001789">
    <property type="entry name" value="Sig_transdc_resp-reg_receiver"/>
</dbReference>
<evidence type="ECO:0000256" key="4">
    <source>
        <dbReference type="ARBA" id="ARBA00037164"/>
    </source>
</evidence>
<dbReference type="SUPFAM" id="SSF52172">
    <property type="entry name" value="CheY-like"/>
    <property type="match status" value="1"/>
</dbReference>
<evidence type="ECO:0008006" key="11">
    <source>
        <dbReference type="Google" id="ProtNLM"/>
    </source>
</evidence>
<evidence type="ECO:0000313" key="8">
    <source>
        <dbReference type="EMBL" id="MEI5993664.1"/>
    </source>
</evidence>
<keyword evidence="2" id="KW-0902">Two-component regulatory system</keyword>
<dbReference type="PANTHER" id="PTHR37299">
    <property type="entry name" value="TRANSCRIPTIONAL REGULATOR-RELATED"/>
    <property type="match status" value="1"/>
</dbReference>
<feature type="domain" description="Response regulatory" evidence="6">
    <location>
        <begin position="3"/>
        <end position="126"/>
    </location>
</feature>
<gene>
    <name evidence="8" type="ORF">A5880_001211</name>
    <name evidence="9" type="ORF">A5880_002226</name>
</gene>
<dbReference type="STRING" id="1834181.A5880_002226"/>
<dbReference type="Pfam" id="PF00072">
    <property type="entry name" value="Response_reg"/>
    <property type="match status" value="1"/>
</dbReference>